<keyword evidence="9" id="KW-1185">Reference proteome</keyword>
<evidence type="ECO:0000256" key="1">
    <source>
        <dbReference type="ARBA" id="ARBA00004141"/>
    </source>
</evidence>
<organism evidence="8 9">
    <name type="scientific">Candidatus Methylospira mobilis</name>
    <dbReference type="NCBI Taxonomy" id="1808979"/>
    <lineage>
        <taxon>Bacteria</taxon>
        <taxon>Pseudomonadati</taxon>
        <taxon>Pseudomonadota</taxon>
        <taxon>Gammaproteobacteria</taxon>
        <taxon>Methylococcales</taxon>
        <taxon>Methylococcaceae</taxon>
        <taxon>Candidatus Methylospira</taxon>
    </lineage>
</organism>
<gene>
    <name evidence="8" type="ORF">F6R98_12070</name>
</gene>
<dbReference type="OrthoDB" id="9772725at2"/>
<name>A0A5Q0BM19_9GAMM</name>
<feature type="transmembrane region" description="Helical" evidence="7">
    <location>
        <begin position="275"/>
        <end position="294"/>
    </location>
</feature>
<dbReference type="GO" id="GO:0016020">
    <property type="term" value="C:membrane"/>
    <property type="evidence" value="ECO:0007669"/>
    <property type="project" value="UniProtKB-SubCell"/>
</dbReference>
<dbReference type="InterPro" id="IPR018456">
    <property type="entry name" value="PTR2_symporter_CS"/>
</dbReference>
<dbReference type="FunCoup" id="A0A5Q0BM19">
    <property type="interactions" value="196"/>
</dbReference>
<accession>A0A5Q0BM19</accession>
<dbReference type="InParanoid" id="A0A5Q0BM19"/>
<feature type="transmembrane region" description="Helical" evidence="7">
    <location>
        <begin position="91"/>
        <end position="110"/>
    </location>
</feature>
<feature type="transmembrane region" description="Helical" evidence="7">
    <location>
        <begin position="306"/>
        <end position="327"/>
    </location>
</feature>
<feature type="transmembrane region" description="Helical" evidence="7">
    <location>
        <begin position="339"/>
        <end position="363"/>
    </location>
</feature>
<evidence type="ECO:0000256" key="5">
    <source>
        <dbReference type="ARBA" id="ARBA00023136"/>
    </source>
</evidence>
<evidence type="ECO:0000256" key="3">
    <source>
        <dbReference type="ARBA" id="ARBA00022692"/>
    </source>
</evidence>
<dbReference type="InterPro" id="IPR036259">
    <property type="entry name" value="MFS_trans_sf"/>
</dbReference>
<evidence type="ECO:0000256" key="2">
    <source>
        <dbReference type="ARBA" id="ARBA00005982"/>
    </source>
</evidence>
<evidence type="ECO:0000256" key="7">
    <source>
        <dbReference type="SAM" id="Phobius"/>
    </source>
</evidence>
<comment type="similarity">
    <text evidence="2 6">Belongs to the major facilitator superfamily. Proton-dependent oligopeptide transporter (POT/PTR) (TC 2.A.17) family.</text>
</comment>
<dbReference type="GO" id="GO:0006857">
    <property type="term" value="P:oligopeptide transport"/>
    <property type="evidence" value="ECO:0007669"/>
    <property type="project" value="InterPro"/>
</dbReference>
<comment type="subcellular location">
    <subcellularLocation>
        <location evidence="1 6">Membrane</location>
        <topology evidence="1 6">Multi-pass membrane protein</topology>
    </subcellularLocation>
</comment>
<keyword evidence="4 7" id="KW-1133">Transmembrane helix</keyword>
<dbReference type="Proteomes" id="UP000325755">
    <property type="component" value="Chromosome"/>
</dbReference>
<feature type="transmembrane region" description="Helical" evidence="7">
    <location>
        <begin position="410"/>
        <end position="429"/>
    </location>
</feature>
<feature type="transmembrane region" description="Helical" evidence="7">
    <location>
        <begin position="183"/>
        <end position="201"/>
    </location>
</feature>
<feature type="transmembrane region" description="Helical" evidence="7">
    <location>
        <begin position="156"/>
        <end position="177"/>
    </location>
</feature>
<proteinExistence type="inferred from homology"/>
<feature type="transmembrane region" description="Helical" evidence="7">
    <location>
        <begin position="229"/>
        <end position="247"/>
    </location>
</feature>
<sequence>MSAYRIAPTPSSTLPAGIPFIVGNELAERFSYYGMRAILVVFMTRYLVDASGTPAPMSDSEAKGYFHLFVSITYLTPFLGALLADGLLGKYRTIIALSLVYCLGHFALSLDSTRMGLLLGQSLIALGAGGIKPCVSAHVGDQFGSSNQYLLSKVYSWFYLAINLGAFVSMLLIPWLLEHHGPAAAFAAPGLLMLLATIIFWSGRYRFVHIPPAGARFVKDALSGEGLRCLGRLTGIYLFITMFWALFDQTGSSWVLQSQQMDRVLFGYEILPSQIQAANPLLIVILTPLFYRVLYPAMARIVAPTALNKIAAGLFMTVAAFALSAWIQTQIDTGIKPNIIWQLLAYLLLTSAEVMVSITCLEFSYTQAPLTMKSFVMALYMAAVALGNLFTSMVNFWIEHATVGWLNGAGYFWFFTGLMLLTALGFFGYSRVYRERAYMQQEQ</sequence>
<evidence type="ECO:0000256" key="4">
    <source>
        <dbReference type="ARBA" id="ARBA00022989"/>
    </source>
</evidence>
<dbReference type="PROSITE" id="PS01023">
    <property type="entry name" value="PTR2_2"/>
    <property type="match status" value="1"/>
</dbReference>
<keyword evidence="3 6" id="KW-0812">Transmembrane</keyword>
<evidence type="ECO:0000256" key="6">
    <source>
        <dbReference type="RuleBase" id="RU003755"/>
    </source>
</evidence>
<keyword evidence="6" id="KW-0813">Transport</keyword>
<dbReference type="SUPFAM" id="SSF103473">
    <property type="entry name" value="MFS general substrate transporter"/>
    <property type="match status" value="1"/>
</dbReference>
<dbReference type="RefSeq" id="WP_153249245.1">
    <property type="nucleotide sequence ID" value="NZ_CP044205.1"/>
</dbReference>
<dbReference type="KEGG" id="mmob:F6R98_12070"/>
<evidence type="ECO:0000313" key="8">
    <source>
        <dbReference type="EMBL" id="QFY43264.1"/>
    </source>
</evidence>
<reference evidence="8 9" key="1">
    <citation type="submission" date="2019-09" db="EMBL/GenBank/DDBJ databases">
        <title>Ecophysiology of the spiral-shaped methanotroph Methylospira mobilis as revealed by the complete genome sequence.</title>
        <authorList>
            <person name="Oshkin I.Y."/>
            <person name="Dedysh S.N."/>
            <person name="Miroshnikov K."/>
            <person name="Danilova O.V."/>
            <person name="Hakobyan A."/>
            <person name="Liesack W."/>
        </authorList>
    </citation>
    <scope>NUCLEOTIDE SEQUENCE [LARGE SCALE GENOMIC DNA]</scope>
    <source>
        <strain evidence="8 9">Shm1</strain>
    </source>
</reference>
<dbReference type="AlphaFoldDB" id="A0A5Q0BM19"/>
<keyword evidence="5 7" id="KW-0472">Membrane</keyword>
<dbReference type="InterPro" id="IPR000109">
    <property type="entry name" value="POT_fam"/>
</dbReference>
<evidence type="ECO:0000313" key="9">
    <source>
        <dbReference type="Proteomes" id="UP000325755"/>
    </source>
</evidence>
<feature type="transmembrane region" description="Helical" evidence="7">
    <location>
        <begin position="64"/>
        <end position="84"/>
    </location>
</feature>
<dbReference type="GO" id="GO:0022857">
    <property type="term" value="F:transmembrane transporter activity"/>
    <property type="evidence" value="ECO:0007669"/>
    <property type="project" value="InterPro"/>
</dbReference>
<feature type="transmembrane region" description="Helical" evidence="7">
    <location>
        <begin position="375"/>
        <end position="398"/>
    </location>
</feature>
<protein>
    <submittedName>
        <fullName evidence="8">POT family MFS transporter</fullName>
    </submittedName>
</protein>
<dbReference type="PANTHER" id="PTHR11654">
    <property type="entry name" value="OLIGOPEPTIDE TRANSPORTER-RELATED"/>
    <property type="match status" value="1"/>
</dbReference>
<dbReference type="Pfam" id="PF00854">
    <property type="entry name" value="PTR2"/>
    <property type="match status" value="2"/>
</dbReference>
<dbReference type="EMBL" id="CP044205">
    <property type="protein sequence ID" value="QFY43264.1"/>
    <property type="molecule type" value="Genomic_DNA"/>
</dbReference>
<dbReference type="Gene3D" id="1.20.1250.20">
    <property type="entry name" value="MFS general substrate transporter like domains"/>
    <property type="match status" value="2"/>
</dbReference>
<dbReference type="PROSITE" id="PS01022">
    <property type="entry name" value="PTR2_1"/>
    <property type="match status" value="1"/>
</dbReference>